<accession>A0A8J7EXT9</accession>
<feature type="signal peptide" evidence="2">
    <location>
        <begin position="1"/>
        <end position="23"/>
    </location>
</feature>
<dbReference type="PROSITE" id="PS51257">
    <property type="entry name" value="PROKAR_LIPOPROTEIN"/>
    <property type="match status" value="1"/>
</dbReference>
<dbReference type="AlphaFoldDB" id="A0A8J7EXT9"/>
<feature type="chain" id="PRO_5035241387" evidence="2">
    <location>
        <begin position="24"/>
        <end position="209"/>
    </location>
</feature>
<evidence type="ECO:0000256" key="2">
    <source>
        <dbReference type="SAM" id="SignalP"/>
    </source>
</evidence>
<evidence type="ECO:0000313" key="3">
    <source>
        <dbReference type="EMBL" id="MBE9212091.1"/>
    </source>
</evidence>
<evidence type="ECO:0000256" key="1">
    <source>
        <dbReference type="SAM" id="MobiDB-lite"/>
    </source>
</evidence>
<name>A0A8J7EXT9_9CYAN</name>
<evidence type="ECO:0000313" key="4">
    <source>
        <dbReference type="Proteomes" id="UP000620559"/>
    </source>
</evidence>
<keyword evidence="4" id="KW-1185">Reference proteome</keyword>
<dbReference type="Proteomes" id="UP000620559">
    <property type="component" value="Unassembled WGS sequence"/>
</dbReference>
<sequence>MNKIIRYNKKYIFSLMLSVIAIAASSCGSNQSVNNPENIESPVASSPLPTPTSEIQPPEIDINITPSPTPKTVPFGTQTPPSSETPNQNKTASSKNVDITVYTSDLQCQELVPKTVSVSVDEPVKDAVGRIIAEKDSGDFNISNYRVNVDNGIATVDLRLSPNSPRQLTSLSSCEQFALFGSLRKTLTSNPKWNIKDVRFTEAGEEIIL</sequence>
<dbReference type="RefSeq" id="WP_193917697.1">
    <property type="nucleotide sequence ID" value="NZ_JADEWL010000010.1"/>
</dbReference>
<organism evidence="3 4">
    <name type="scientific">Plectonema cf. radiosum LEGE 06105</name>
    <dbReference type="NCBI Taxonomy" id="945769"/>
    <lineage>
        <taxon>Bacteria</taxon>
        <taxon>Bacillati</taxon>
        <taxon>Cyanobacteriota</taxon>
        <taxon>Cyanophyceae</taxon>
        <taxon>Oscillatoriophycideae</taxon>
        <taxon>Oscillatoriales</taxon>
        <taxon>Microcoleaceae</taxon>
        <taxon>Plectonema</taxon>
    </lineage>
</organism>
<gene>
    <name evidence="3" type="ORF">IQ247_05090</name>
</gene>
<feature type="region of interest" description="Disordered" evidence="1">
    <location>
        <begin position="30"/>
        <end position="95"/>
    </location>
</feature>
<reference evidence="3" key="1">
    <citation type="submission" date="2020-10" db="EMBL/GenBank/DDBJ databases">
        <authorList>
            <person name="Castelo-Branco R."/>
            <person name="Eusebio N."/>
            <person name="Adriana R."/>
            <person name="Vieira A."/>
            <person name="Brugerolle De Fraissinette N."/>
            <person name="Rezende De Castro R."/>
            <person name="Schneider M.P."/>
            <person name="Vasconcelos V."/>
            <person name="Leao P.N."/>
        </authorList>
    </citation>
    <scope>NUCLEOTIDE SEQUENCE</scope>
    <source>
        <strain evidence="3">LEGE 06105</strain>
    </source>
</reference>
<keyword evidence="2" id="KW-0732">Signal</keyword>
<comment type="caution">
    <text evidence="3">The sequence shown here is derived from an EMBL/GenBank/DDBJ whole genome shotgun (WGS) entry which is preliminary data.</text>
</comment>
<protein>
    <submittedName>
        <fullName evidence="3">GerMN domain-containing protein</fullName>
    </submittedName>
</protein>
<feature type="compositionally biased region" description="Polar residues" evidence="1">
    <location>
        <begin position="75"/>
        <end position="95"/>
    </location>
</feature>
<dbReference type="EMBL" id="JADEWL010000010">
    <property type="protein sequence ID" value="MBE9212091.1"/>
    <property type="molecule type" value="Genomic_DNA"/>
</dbReference>
<proteinExistence type="predicted"/>